<dbReference type="PROSITE" id="PS50928">
    <property type="entry name" value="ABC_TM1"/>
    <property type="match status" value="1"/>
</dbReference>
<dbReference type="InterPro" id="IPR000515">
    <property type="entry name" value="MetI-like"/>
</dbReference>
<evidence type="ECO:0000256" key="6">
    <source>
        <dbReference type="ARBA" id="ARBA00022989"/>
    </source>
</evidence>
<keyword evidence="5" id="KW-0029">Amino-acid transport</keyword>
<dbReference type="SUPFAM" id="SSF161098">
    <property type="entry name" value="MetI-like"/>
    <property type="match status" value="1"/>
</dbReference>
<dbReference type="InterPro" id="IPR043429">
    <property type="entry name" value="ArtM/GltK/GlnP/TcyL/YhdX-like"/>
</dbReference>
<evidence type="ECO:0000313" key="10">
    <source>
        <dbReference type="EMBL" id="OIV38311.1"/>
    </source>
</evidence>
<dbReference type="NCBIfam" id="TIGR03004">
    <property type="entry name" value="ectoine_ehuC"/>
    <property type="match status" value="1"/>
</dbReference>
<dbReference type="AlphaFoldDB" id="A0A1J7BI12"/>
<dbReference type="GO" id="GO:0006865">
    <property type="term" value="P:amino acid transport"/>
    <property type="evidence" value="ECO:0007669"/>
    <property type="project" value="UniProtKB-KW"/>
</dbReference>
<dbReference type="NCBIfam" id="TIGR01726">
    <property type="entry name" value="HEQRo_perm_3TM"/>
    <property type="match status" value="1"/>
</dbReference>
<name>A0A1J7BI12_9ACTN</name>
<evidence type="ECO:0000259" key="9">
    <source>
        <dbReference type="PROSITE" id="PS50928"/>
    </source>
</evidence>
<dbReference type="Proteomes" id="UP000243342">
    <property type="component" value="Unassembled WGS sequence"/>
</dbReference>
<dbReference type="PANTHER" id="PTHR30614:SF0">
    <property type="entry name" value="L-CYSTINE TRANSPORT SYSTEM PERMEASE PROTEIN TCYL"/>
    <property type="match status" value="1"/>
</dbReference>
<evidence type="ECO:0000256" key="4">
    <source>
        <dbReference type="ARBA" id="ARBA00022692"/>
    </source>
</evidence>
<comment type="caution">
    <text evidence="10">The sequence shown here is derived from an EMBL/GenBank/DDBJ whole genome shotgun (WGS) entry which is preliminary data.</text>
</comment>
<evidence type="ECO:0000256" key="5">
    <source>
        <dbReference type="ARBA" id="ARBA00022970"/>
    </source>
</evidence>
<proteinExistence type="inferred from homology"/>
<evidence type="ECO:0000256" key="2">
    <source>
        <dbReference type="ARBA" id="ARBA00022448"/>
    </source>
</evidence>
<keyword evidence="3" id="KW-1003">Cell membrane</keyword>
<comment type="similarity">
    <text evidence="8">Belongs to the binding-protein-dependent transport system permease family.</text>
</comment>
<feature type="transmembrane region" description="Helical" evidence="8">
    <location>
        <begin position="20"/>
        <end position="42"/>
    </location>
</feature>
<dbReference type="InterPro" id="IPR035906">
    <property type="entry name" value="MetI-like_sf"/>
</dbReference>
<evidence type="ECO:0000256" key="7">
    <source>
        <dbReference type="ARBA" id="ARBA00023136"/>
    </source>
</evidence>
<dbReference type="InterPro" id="IPR014342">
    <property type="entry name" value="Ectoine_EhuC"/>
</dbReference>
<evidence type="ECO:0000256" key="3">
    <source>
        <dbReference type="ARBA" id="ARBA00022475"/>
    </source>
</evidence>
<evidence type="ECO:0000313" key="11">
    <source>
        <dbReference type="Proteomes" id="UP000243342"/>
    </source>
</evidence>
<keyword evidence="2 8" id="KW-0813">Transport</keyword>
<keyword evidence="7 8" id="KW-0472">Membrane</keyword>
<feature type="transmembrane region" description="Helical" evidence="8">
    <location>
        <begin position="54"/>
        <end position="77"/>
    </location>
</feature>
<feature type="transmembrane region" description="Helical" evidence="8">
    <location>
        <begin position="83"/>
        <end position="102"/>
    </location>
</feature>
<evidence type="ECO:0000256" key="8">
    <source>
        <dbReference type="RuleBase" id="RU363032"/>
    </source>
</evidence>
<accession>A0A1J7BI12</accession>
<dbReference type="InterPro" id="IPR010065">
    <property type="entry name" value="AA_ABC_transptr_permease_3TM"/>
</dbReference>
<evidence type="ECO:0000256" key="1">
    <source>
        <dbReference type="ARBA" id="ARBA00004651"/>
    </source>
</evidence>
<dbReference type="EMBL" id="MLCF01000025">
    <property type="protein sequence ID" value="OIV38311.1"/>
    <property type="molecule type" value="Genomic_DNA"/>
</dbReference>
<reference evidence="10 11" key="1">
    <citation type="submission" date="2016-10" db="EMBL/GenBank/DDBJ databases">
        <title>Genome sequence of Streptomyces gilvigriseus MUSC 26.</title>
        <authorList>
            <person name="Lee L.-H."/>
            <person name="Ser H.-L."/>
        </authorList>
    </citation>
    <scope>NUCLEOTIDE SEQUENCE [LARGE SCALE GENOMIC DNA]</scope>
    <source>
        <strain evidence="10 11">MUSC 26</strain>
    </source>
</reference>
<feature type="transmembrane region" description="Helical" evidence="8">
    <location>
        <begin position="186"/>
        <end position="210"/>
    </location>
</feature>
<dbReference type="PANTHER" id="PTHR30614">
    <property type="entry name" value="MEMBRANE COMPONENT OF AMINO ACID ABC TRANSPORTER"/>
    <property type="match status" value="1"/>
</dbReference>
<dbReference type="STRING" id="1428644.BIV57_06510"/>
<gene>
    <name evidence="10" type="ORF">BIV57_06510</name>
</gene>
<dbReference type="Gene3D" id="1.10.3720.10">
    <property type="entry name" value="MetI-like"/>
    <property type="match status" value="1"/>
</dbReference>
<dbReference type="GO" id="GO:0022857">
    <property type="term" value="F:transmembrane transporter activity"/>
    <property type="evidence" value="ECO:0007669"/>
    <property type="project" value="InterPro"/>
</dbReference>
<dbReference type="GO" id="GO:0043190">
    <property type="term" value="C:ATP-binding cassette (ABC) transporter complex"/>
    <property type="evidence" value="ECO:0007669"/>
    <property type="project" value="InterPro"/>
</dbReference>
<dbReference type="OrthoDB" id="9814902at2"/>
<organism evidence="10 11">
    <name type="scientific">Mangrovactinospora gilvigrisea</name>
    <dbReference type="NCBI Taxonomy" id="1428644"/>
    <lineage>
        <taxon>Bacteria</taxon>
        <taxon>Bacillati</taxon>
        <taxon>Actinomycetota</taxon>
        <taxon>Actinomycetes</taxon>
        <taxon>Kitasatosporales</taxon>
        <taxon>Streptomycetaceae</taxon>
        <taxon>Mangrovactinospora</taxon>
    </lineage>
</organism>
<dbReference type="CDD" id="cd06261">
    <property type="entry name" value="TM_PBP2"/>
    <property type="match status" value="1"/>
</dbReference>
<dbReference type="Pfam" id="PF00528">
    <property type="entry name" value="BPD_transp_1"/>
    <property type="match status" value="1"/>
</dbReference>
<feature type="domain" description="ABC transmembrane type-1" evidence="9">
    <location>
        <begin position="19"/>
        <end position="204"/>
    </location>
</feature>
<keyword evidence="6 8" id="KW-1133">Transmembrane helix</keyword>
<comment type="subcellular location">
    <subcellularLocation>
        <location evidence="1 8">Cell membrane</location>
        <topology evidence="1 8">Multi-pass membrane protein</topology>
    </subcellularLocation>
</comment>
<protein>
    <submittedName>
        <fullName evidence="10">Ectoine/hydroxyectoine ABC transporter permease subunit EhuC</fullName>
    </submittedName>
</protein>
<keyword evidence="11" id="KW-1185">Reference proteome</keyword>
<keyword evidence="4 8" id="KW-0812">Transmembrane</keyword>
<dbReference type="RefSeq" id="WP_071655720.1">
    <property type="nucleotide sequence ID" value="NZ_MLCF01000025.1"/>
</dbReference>
<sequence>MDTFFHQLDLVLPRFWSGVWLTVEATLLGGALAFVLSFVLGLMLRSETLVLRGLARFVVEFFRGTSIFVQLFFLFYALPGLGFQLAPLFCGVLAFGLNYGAYGAEIVRGSINSIPAPQWEAGVALNMTAGQRMRRVILPQAWARMIPQFTNLLIQLLKDTPLLSLILMADVTYVMQQVRQASGNSIAAYGLVLLVYLVLAYLLTLIMNLLEMQAKAKLGEGRGVRGLFTARTAPGGAGSPGGEGVVGP</sequence>